<dbReference type="PANTHER" id="PTHR30401:SF0">
    <property type="entry name" value="TRNA 2-SELENOURIDINE SYNTHASE"/>
    <property type="match status" value="1"/>
</dbReference>
<organism evidence="1 2">
    <name type="scientific">Schistosoma mattheei</name>
    <dbReference type="NCBI Taxonomy" id="31246"/>
    <lineage>
        <taxon>Eukaryota</taxon>
        <taxon>Metazoa</taxon>
        <taxon>Spiralia</taxon>
        <taxon>Lophotrochozoa</taxon>
        <taxon>Platyhelminthes</taxon>
        <taxon>Trematoda</taxon>
        <taxon>Digenea</taxon>
        <taxon>Strigeidida</taxon>
        <taxon>Schistosomatoidea</taxon>
        <taxon>Schistosomatidae</taxon>
        <taxon>Schistosoma</taxon>
    </lineage>
</organism>
<dbReference type="InterPro" id="IPR036873">
    <property type="entry name" value="Rhodanese-like_dom_sf"/>
</dbReference>
<dbReference type="Gene3D" id="3.40.250.10">
    <property type="entry name" value="Rhodanese-like domain"/>
    <property type="match status" value="1"/>
</dbReference>
<proteinExistence type="predicted"/>
<sequence>MLVKPGLSELRILDDSVFDHRCLRRIADIQWHRVFGHRDFNAIDVTILIRRLRWFGHVDWLEIAERWSVHDMVSWCERKLQRAGKKRRGGQCMTWCRGMKESFKGLASRGGQCMTWCRGMKESCKGLACVGERWQARPPRQGSINGRIHNFNRSSWCSHLCLFYGNRISLPITNQQPQSFLSSYVASKPRKSFKLVTLISEPYASHDAWHPTIPPPPESGPAGCCTWSSVFSDSISKPIIIDVRSPDEFNEDHIHGAINLPVLNNEERAIVGRLYNQGKLLR</sequence>
<name>A0A183PYH2_9TREM</name>
<dbReference type="Proteomes" id="UP000269396">
    <property type="component" value="Unassembled WGS sequence"/>
</dbReference>
<dbReference type="Pfam" id="PF00581">
    <property type="entry name" value="Rhodanese"/>
    <property type="match status" value="1"/>
</dbReference>
<evidence type="ECO:0000313" key="1">
    <source>
        <dbReference type="EMBL" id="VDP79751.1"/>
    </source>
</evidence>
<dbReference type="InterPro" id="IPR017582">
    <property type="entry name" value="SelU"/>
</dbReference>
<reference evidence="1 2" key="1">
    <citation type="submission" date="2018-11" db="EMBL/GenBank/DDBJ databases">
        <authorList>
            <consortium name="Pathogen Informatics"/>
        </authorList>
    </citation>
    <scope>NUCLEOTIDE SEQUENCE [LARGE SCALE GENOMIC DNA]</scope>
    <source>
        <strain>Denwood</strain>
        <strain evidence="2">Zambia</strain>
    </source>
</reference>
<gene>
    <name evidence="1" type="ORF">SMTD_LOCUS19408</name>
</gene>
<keyword evidence="2" id="KW-1185">Reference proteome</keyword>
<dbReference type="SUPFAM" id="SSF52821">
    <property type="entry name" value="Rhodanese/Cell cycle control phosphatase"/>
    <property type="match status" value="1"/>
</dbReference>
<evidence type="ECO:0000313" key="2">
    <source>
        <dbReference type="Proteomes" id="UP000269396"/>
    </source>
</evidence>
<accession>A0A183PYH2</accession>
<dbReference type="PROSITE" id="PS50206">
    <property type="entry name" value="RHODANESE_3"/>
    <property type="match status" value="1"/>
</dbReference>
<dbReference type="AlphaFoldDB" id="A0A183PYH2"/>
<dbReference type="PANTHER" id="PTHR30401">
    <property type="entry name" value="TRNA 2-SELENOURIDINE SYNTHASE"/>
    <property type="match status" value="1"/>
</dbReference>
<dbReference type="EMBL" id="UZAL01042253">
    <property type="protein sequence ID" value="VDP79751.1"/>
    <property type="molecule type" value="Genomic_DNA"/>
</dbReference>
<dbReference type="InterPro" id="IPR001763">
    <property type="entry name" value="Rhodanese-like_dom"/>
</dbReference>
<protein>
    <submittedName>
        <fullName evidence="1">Uncharacterized protein</fullName>
    </submittedName>
</protein>
<dbReference type="GO" id="GO:0043828">
    <property type="term" value="F:tRNA 2-selenouridine synthase activity"/>
    <property type="evidence" value="ECO:0007669"/>
    <property type="project" value="InterPro"/>
</dbReference>
<dbReference type="GO" id="GO:0002098">
    <property type="term" value="P:tRNA wobble uridine modification"/>
    <property type="evidence" value="ECO:0007669"/>
    <property type="project" value="InterPro"/>
</dbReference>